<feature type="domain" description="DUF2341" evidence="1">
    <location>
        <begin position="100"/>
        <end position="167"/>
    </location>
</feature>
<evidence type="ECO:0000313" key="3">
    <source>
        <dbReference type="Proteomes" id="UP000250179"/>
    </source>
</evidence>
<dbReference type="KEGG" id="tprf:A3L09_01910"/>
<gene>
    <name evidence="2" type="ORF">A3L09_01910</name>
</gene>
<organism evidence="2 3">
    <name type="scientific">Thermococcus profundus</name>
    <dbReference type="NCBI Taxonomy" id="49899"/>
    <lineage>
        <taxon>Archaea</taxon>
        <taxon>Methanobacteriati</taxon>
        <taxon>Methanobacteriota</taxon>
        <taxon>Thermococci</taxon>
        <taxon>Thermococcales</taxon>
        <taxon>Thermococcaceae</taxon>
        <taxon>Thermococcus</taxon>
    </lineage>
</organism>
<protein>
    <recommendedName>
        <fullName evidence="1">DUF2341 domain-containing protein</fullName>
    </recommendedName>
</protein>
<reference evidence="2 3" key="1">
    <citation type="submission" date="2016-03" db="EMBL/GenBank/DDBJ databases">
        <title>Complete genome sequence of Thermococcus profundus strain DT5432.</title>
        <authorList>
            <person name="Oger P.M."/>
        </authorList>
    </citation>
    <scope>NUCLEOTIDE SEQUENCE [LARGE SCALE GENOMIC DNA]</scope>
    <source>
        <strain evidence="2 3">DT 5432</strain>
    </source>
</reference>
<name>A0A2Z2M9P8_THEPR</name>
<evidence type="ECO:0000259" key="1">
    <source>
        <dbReference type="Pfam" id="PF10102"/>
    </source>
</evidence>
<dbReference type="EMBL" id="CP014862">
    <property type="protein sequence ID" value="ASJ02109.1"/>
    <property type="molecule type" value="Genomic_DNA"/>
</dbReference>
<evidence type="ECO:0000313" key="2">
    <source>
        <dbReference type="EMBL" id="ASJ02109.1"/>
    </source>
</evidence>
<accession>A0A2Z2M9P8</accession>
<proteinExistence type="predicted"/>
<keyword evidence="3" id="KW-1185">Reference proteome</keyword>
<dbReference type="InterPro" id="IPR018765">
    <property type="entry name" value="DUF2341"/>
</dbReference>
<dbReference type="Proteomes" id="UP000250179">
    <property type="component" value="Chromosome"/>
</dbReference>
<dbReference type="Pfam" id="PF10102">
    <property type="entry name" value="DUF2341"/>
    <property type="match status" value="1"/>
</dbReference>
<sequence>MPFSKFLLHLLMAMTRHHVPLKPLSLSLVFLLFALVVTPALSVPSISLNVQSIESCTAGRYYIDVNITNLEGATLVNQTFNVTIPADRIPAYSLLKAGNVYAVDENGNPLYYWVMRRTSKVFTVFFRVPRIEANGWRVVRIYYGSDNPYRGYRKPGKLFVYFENFNRLKNYPHVDTGIFGNSQSFADGELQVKNGRLAVNSTLSSGTSKEAQLTTLTVDGSYEIVFKFRRGSDAQNSTSYPFYMFIYDPDWEGYDYIGIREKGSRFKFEFGNDWNGRKMGSKAGKQYYLGEILVTPYNSTGRVEKFSNGKTLVSHGFENYYEFFYSTVSVGFGQANGGSSTVNLLAYVDWVYVVHRVNYDAEIGEMGVECGCN</sequence>
<dbReference type="AlphaFoldDB" id="A0A2Z2M9P8"/>